<evidence type="ECO:0000256" key="5">
    <source>
        <dbReference type="ARBA" id="ARBA00023002"/>
    </source>
</evidence>
<reference evidence="9" key="1">
    <citation type="journal article" date="2021" name="Mol. Ecol. Resour.">
        <title>Apolygus lucorum genome provides insights into omnivorousness and mesophyll feeding.</title>
        <authorList>
            <person name="Liu Y."/>
            <person name="Liu H."/>
            <person name="Wang H."/>
            <person name="Huang T."/>
            <person name="Liu B."/>
            <person name="Yang B."/>
            <person name="Yin L."/>
            <person name="Li B."/>
            <person name="Zhang Y."/>
            <person name="Zhang S."/>
            <person name="Jiang F."/>
            <person name="Zhang X."/>
            <person name="Ren Y."/>
            <person name="Wang B."/>
            <person name="Wang S."/>
            <person name="Lu Y."/>
            <person name="Wu K."/>
            <person name="Fan W."/>
            <person name="Wang G."/>
        </authorList>
    </citation>
    <scope>NUCLEOTIDE SEQUENCE</scope>
    <source>
        <strain evidence="9">12Hb</strain>
    </source>
</reference>
<evidence type="ECO:0000256" key="4">
    <source>
        <dbReference type="ARBA" id="ARBA00022857"/>
    </source>
</evidence>
<dbReference type="SUPFAM" id="SSF53223">
    <property type="entry name" value="Aminoacid dehydrogenase-like, N-terminal domain"/>
    <property type="match status" value="1"/>
</dbReference>
<keyword evidence="3" id="KW-0378">Hydrolase</keyword>
<accession>A0A8S9Y1I3</accession>
<dbReference type="Proteomes" id="UP000466442">
    <property type="component" value="Unassembled WGS sequence"/>
</dbReference>
<proteinExistence type="predicted"/>
<dbReference type="EMBL" id="WIXP02000002">
    <property type="protein sequence ID" value="KAF6214418.1"/>
    <property type="molecule type" value="Genomic_DNA"/>
</dbReference>
<dbReference type="PRINTS" id="PR00085">
    <property type="entry name" value="THFDHDRGNASE"/>
</dbReference>
<dbReference type="OrthoDB" id="1845775at2759"/>
<evidence type="ECO:0000256" key="6">
    <source>
        <dbReference type="ARBA" id="ARBA00023268"/>
    </source>
</evidence>
<dbReference type="Pfam" id="PF00763">
    <property type="entry name" value="THF_DHG_CYH"/>
    <property type="match status" value="1"/>
</dbReference>
<evidence type="ECO:0000256" key="2">
    <source>
        <dbReference type="ARBA" id="ARBA00012776"/>
    </source>
</evidence>
<protein>
    <recommendedName>
        <fullName evidence="2">methenyltetrahydrofolate cyclohydrolase</fullName>
        <ecNumber evidence="2">3.5.4.9</ecNumber>
    </recommendedName>
</protein>
<evidence type="ECO:0000256" key="3">
    <source>
        <dbReference type="ARBA" id="ARBA00022801"/>
    </source>
</evidence>
<evidence type="ECO:0000256" key="1">
    <source>
        <dbReference type="ARBA" id="ARBA00004777"/>
    </source>
</evidence>
<gene>
    <name evidence="9" type="ORF">GE061_009161</name>
</gene>
<dbReference type="PROSITE" id="PS00766">
    <property type="entry name" value="THF_DHG_CYH_1"/>
    <property type="match status" value="1"/>
</dbReference>
<evidence type="ECO:0000259" key="8">
    <source>
        <dbReference type="Pfam" id="PF00763"/>
    </source>
</evidence>
<comment type="catalytic activity">
    <reaction evidence="7">
        <text>(6R)-5,10-methenyltetrahydrofolate + H2O = (6R)-10-formyltetrahydrofolate + H(+)</text>
        <dbReference type="Rhea" id="RHEA:23700"/>
        <dbReference type="ChEBI" id="CHEBI:15377"/>
        <dbReference type="ChEBI" id="CHEBI:15378"/>
        <dbReference type="ChEBI" id="CHEBI:57455"/>
        <dbReference type="ChEBI" id="CHEBI:195366"/>
        <dbReference type="EC" id="3.5.4.9"/>
    </reaction>
</comment>
<dbReference type="Gene3D" id="3.40.50.10860">
    <property type="entry name" value="Leucine Dehydrogenase, chain A, domain 1"/>
    <property type="match status" value="1"/>
</dbReference>
<keyword evidence="6" id="KW-0511">Multifunctional enzyme</keyword>
<dbReference type="GO" id="GO:0004488">
    <property type="term" value="F:methylenetetrahydrofolate dehydrogenase (NADP+) activity"/>
    <property type="evidence" value="ECO:0007669"/>
    <property type="project" value="InterPro"/>
</dbReference>
<evidence type="ECO:0000256" key="7">
    <source>
        <dbReference type="ARBA" id="ARBA00036357"/>
    </source>
</evidence>
<organism evidence="9 10">
    <name type="scientific">Apolygus lucorum</name>
    <name type="common">Small green plant bug</name>
    <name type="synonym">Lygocoris lucorum</name>
    <dbReference type="NCBI Taxonomy" id="248454"/>
    <lineage>
        <taxon>Eukaryota</taxon>
        <taxon>Metazoa</taxon>
        <taxon>Ecdysozoa</taxon>
        <taxon>Arthropoda</taxon>
        <taxon>Hexapoda</taxon>
        <taxon>Insecta</taxon>
        <taxon>Pterygota</taxon>
        <taxon>Neoptera</taxon>
        <taxon>Paraneoptera</taxon>
        <taxon>Hemiptera</taxon>
        <taxon>Heteroptera</taxon>
        <taxon>Panheteroptera</taxon>
        <taxon>Cimicomorpha</taxon>
        <taxon>Miridae</taxon>
        <taxon>Mirini</taxon>
        <taxon>Apolygus</taxon>
    </lineage>
</organism>
<evidence type="ECO:0000313" key="10">
    <source>
        <dbReference type="Proteomes" id="UP000466442"/>
    </source>
</evidence>
<sequence length="78" mass="8536">MKIKNAAAIGVNATLMKLPNTITQIELLNKIRALNDDPSIHGILVQMPLDTVNKIDSHLITDAVSPEKDVDGYEIKIT</sequence>
<feature type="domain" description="Tetrahydrofolate dehydrogenase/cyclohydrolase catalytic" evidence="8">
    <location>
        <begin position="1"/>
        <end position="71"/>
    </location>
</feature>
<dbReference type="GO" id="GO:0004477">
    <property type="term" value="F:methenyltetrahydrofolate cyclohydrolase activity"/>
    <property type="evidence" value="ECO:0007669"/>
    <property type="project" value="UniProtKB-EC"/>
</dbReference>
<keyword evidence="5" id="KW-0560">Oxidoreductase</keyword>
<dbReference type="GO" id="GO:0005829">
    <property type="term" value="C:cytosol"/>
    <property type="evidence" value="ECO:0007669"/>
    <property type="project" value="TreeGrafter"/>
</dbReference>
<name>A0A8S9Y1I3_APOLU</name>
<dbReference type="AlphaFoldDB" id="A0A8S9Y1I3"/>
<comment type="caution">
    <text evidence="9">The sequence shown here is derived from an EMBL/GenBank/DDBJ whole genome shotgun (WGS) entry which is preliminary data.</text>
</comment>
<dbReference type="InterPro" id="IPR020867">
    <property type="entry name" value="THF_DH/CycHdrlase_CS"/>
</dbReference>
<evidence type="ECO:0000313" key="9">
    <source>
        <dbReference type="EMBL" id="KAF6214418.1"/>
    </source>
</evidence>
<dbReference type="EC" id="3.5.4.9" evidence="2"/>
<dbReference type="GO" id="GO:0035999">
    <property type="term" value="P:tetrahydrofolate interconversion"/>
    <property type="evidence" value="ECO:0007669"/>
    <property type="project" value="TreeGrafter"/>
</dbReference>
<dbReference type="PANTHER" id="PTHR48099:SF5">
    <property type="entry name" value="C-1-TETRAHYDROFOLATE SYNTHASE, CYTOPLASMIC"/>
    <property type="match status" value="1"/>
</dbReference>
<keyword evidence="10" id="KW-1185">Reference proteome</keyword>
<dbReference type="InterPro" id="IPR000672">
    <property type="entry name" value="THF_DH/CycHdrlase"/>
</dbReference>
<dbReference type="InterPro" id="IPR046346">
    <property type="entry name" value="Aminoacid_DH-like_N_sf"/>
</dbReference>
<dbReference type="InterPro" id="IPR020630">
    <property type="entry name" value="THF_DH/CycHdrlase_cat_dom"/>
</dbReference>
<comment type="pathway">
    <text evidence="1">One-carbon metabolism; tetrahydrofolate interconversion.</text>
</comment>
<keyword evidence="4" id="KW-0521">NADP</keyword>
<dbReference type="PANTHER" id="PTHR48099">
    <property type="entry name" value="C-1-TETRAHYDROFOLATE SYNTHASE, CYTOPLASMIC-RELATED"/>
    <property type="match status" value="1"/>
</dbReference>